<dbReference type="Pfam" id="PF00239">
    <property type="entry name" value="Resolvase"/>
    <property type="match status" value="1"/>
</dbReference>
<evidence type="ECO:0000259" key="4">
    <source>
        <dbReference type="PROSITE" id="PS51737"/>
    </source>
</evidence>
<dbReference type="SUPFAM" id="SSF53041">
    <property type="entry name" value="Resolvase-like"/>
    <property type="match status" value="1"/>
</dbReference>
<sequence length="501" mass="57587">MNKVNCVIWTRVSTKYQEDNGGSLQYQKDCCTDYAKSNGFNVINSFGGSHESAKTPGKFIKEMISFIKRNNTVKFLIVSQIDRFSRDTGQGSTILNQLLEIGVTIIEATTGLRTSDHNQKMMLQMKLCFAEWDNANRTDKFTKGRISCLQSGVYTGAVPLGYDKEGKSRNRTYTINEDGKLIRKAYQWKLQGMANFQIIEKLKPYGLNLSKQKLHHILTNVFYAGKIKHKMLNYEIIDGNQPAIISYTDFLRVQEILSGRTGVYKHKKETPQFPLKRHVMCSQDRTPFTAYTVKKKNIDYYKCNCVGCKTNVSAKKLHSKYEELLSRYDIPQPLVRVLRDTISKMLCENQSEQMQNINVLKKRKSEKENKLKSCKIRYGMGDIDDEIYTMTVEALQKDLGQITLELSKYDKDLSNHENRINDILVMCCHLGGLWRNADLTTAQKLQNLLFPQGILWDKEKDDYRTFGENAALSVIRRITETYRKEKEENPCGNSSSVNLCG</sequence>
<organism evidence="5 6">
    <name type="scientific">Bacteroides zhangwenhongii</name>
    <dbReference type="NCBI Taxonomy" id="2650157"/>
    <lineage>
        <taxon>Bacteria</taxon>
        <taxon>Pseudomonadati</taxon>
        <taxon>Bacteroidota</taxon>
        <taxon>Bacteroidia</taxon>
        <taxon>Bacteroidales</taxon>
        <taxon>Bacteroidaceae</taxon>
        <taxon>Bacteroides</taxon>
    </lineage>
</organism>
<evidence type="ECO:0000256" key="2">
    <source>
        <dbReference type="ARBA" id="ARBA00023172"/>
    </source>
</evidence>
<proteinExistence type="predicted"/>
<dbReference type="EMBL" id="JAQPYS010000119">
    <property type="protein sequence ID" value="MDC7138693.1"/>
    <property type="molecule type" value="Genomic_DNA"/>
</dbReference>
<feature type="coiled-coil region" evidence="3">
    <location>
        <begin position="357"/>
        <end position="412"/>
    </location>
</feature>
<dbReference type="SMART" id="SM00857">
    <property type="entry name" value="Resolvase"/>
    <property type="match status" value="1"/>
</dbReference>
<dbReference type="Gene3D" id="3.40.50.1390">
    <property type="entry name" value="Resolvase, N-terminal catalytic domain"/>
    <property type="match status" value="1"/>
</dbReference>
<dbReference type="PANTHER" id="PTHR30461:SF2">
    <property type="entry name" value="SERINE RECOMBINASE PINE-RELATED"/>
    <property type="match status" value="1"/>
</dbReference>
<dbReference type="InterPro" id="IPR050639">
    <property type="entry name" value="SSR_resolvase"/>
</dbReference>
<dbReference type="InterPro" id="IPR006119">
    <property type="entry name" value="Resolv_N"/>
</dbReference>
<dbReference type="InterPro" id="IPR011109">
    <property type="entry name" value="DNA_bind_recombinase_dom"/>
</dbReference>
<dbReference type="Gene3D" id="3.90.1750.20">
    <property type="entry name" value="Putative Large Serine Recombinase, Chain B, Domain 2"/>
    <property type="match status" value="1"/>
</dbReference>
<keyword evidence="3" id="KW-0175">Coiled coil</keyword>
<dbReference type="InterPro" id="IPR038109">
    <property type="entry name" value="DNA_bind_recomb_sf"/>
</dbReference>
<dbReference type="PROSITE" id="PS51737">
    <property type="entry name" value="RECOMBINASE_DNA_BIND"/>
    <property type="match status" value="1"/>
</dbReference>
<evidence type="ECO:0000256" key="1">
    <source>
        <dbReference type="ARBA" id="ARBA00023125"/>
    </source>
</evidence>
<keyword evidence="6" id="KW-1185">Reference proteome</keyword>
<dbReference type="Pfam" id="PF07508">
    <property type="entry name" value="Recombinase"/>
    <property type="match status" value="1"/>
</dbReference>
<dbReference type="PANTHER" id="PTHR30461">
    <property type="entry name" value="DNA-INVERTASE FROM LAMBDOID PROPHAGE"/>
    <property type="match status" value="1"/>
</dbReference>
<accession>A0ABT5HDN7</accession>
<feature type="domain" description="Recombinase" evidence="4">
    <location>
        <begin position="159"/>
        <end position="263"/>
    </location>
</feature>
<protein>
    <submittedName>
        <fullName evidence="5">Recombinase family protein</fullName>
    </submittedName>
</protein>
<reference evidence="5 6" key="1">
    <citation type="submission" date="2023-01" db="EMBL/GenBank/DDBJ databases">
        <title>Exploring GABA producing Bacteroides strains toward improving mental health.</title>
        <authorList>
            <person name="Yousuf B."/>
            <person name="Bouhlel N.E."/>
            <person name="Mottawea W."/>
            <person name="Hammami R."/>
        </authorList>
    </citation>
    <scope>NUCLEOTIDE SEQUENCE [LARGE SCALE GENOMIC DNA]</scope>
    <source>
        <strain evidence="5 6">UO.H1054</strain>
    </source>
</reference>
<evidence type="ECO:0000256" key="3">
    <source>
        <dbReference type="SAM" id="Coils"/>
    </source>
</evidence>
<evidence type="ECO:0000313" key="5">
    <source>
        <dbReference type="EMBL" id="MDC7138693.1"/>
    </source>
</evidence>
<dbReference type="RefSeq" id="WP_272721379.1">
    <property type="nucleotide sequence ID" value="NZ_JAQPYS010000119.1"/>
</dbReference>
<keyword evidence="1" id="KW-0238">DNA-binding</keyword>
<evidence type="ECO:0000313" key="6">
    <source>
        <dbReference type="Proteomes" id="UP001215398"/>
    </source>
</evidence>
<name>A0ABT5HDN7_9BACE</name>
<dbReference type="Proteomes" id="UP001215398">
    <property type="component" value="Unassembled WGS sequence"/>
</dbReference>
<comment type="caution">
    <text evidence="5">The sequence shown here is derived from an EMBL/GenBank/DDBJ whole genome shotgun (WGS) entry which is preliminary data.</text>
</comment>
<dbReference type="CDD" id="cd00338">
    <property type="entry name" value="Ser_Recombinase"/>
    <property type="match status" value="1"/>
</dbReference>
<keyword evidence="2" id="KW-0233">DNA recombination</keyword>
<dbReference type="InterPro" id="IPR036162">
    <property type="entry name" value="Resolvase-like_N_sf"/>
</dbReference>
<gene>
    <name evidence="5" type="ORF">PQG98_20480</name>
</gene>